<evidence type="ECO:0000313" key="2">
    <source>
        <dbReference type="Proteomes" id="UP001596161"/>
    </source>
</evidence>
<evidence type="ECO:0008006" key="3">
    <source>
        <dbReference type="Google" id="ProtNLM"/>
    </source>
</evidence>
<organism evidence="1 2">
    <name type="scientific">Adhaeribacter terreus</name>
    <dbReference type="NCBI Taxonomy" id="529703"/>
    <lineage>
        <taxon>Bacteria</taxon>
        <taxon>Pseudomonadati</taxon>
        <taxon>Bacteroidota</taxon>
        <taxon>Cytophagia</taxon>
        <taxon>Cytophagales</taxon>
        <taxon>Hymenobacteraceae</taxon>
        <taxon>Adhaeribacter</taxon>
    </lineage>
</organism>
<dbReference type="EMBL" id="JBHSKT010000011">
    <property type="protein sequence ID" value="MFC5272031.1"/>
    <property type="molecule type" value="Genomic_DNA"/>
</dbReference>
<proteinExistence type="predicted"/>
<comment type="caution">
    <text evidence="1">The sequence shown here is derived from an EMBL/GenBank/DDBJ whole genome shotgun (WGS) entry which is preliminary data.</text>
</comment>
<name>A0ABW0EGF3_9BACT</name>
<dbReference type="Proteomes" id="UP001596161">
    <property type="component" value="Unassembled WGS sequence"/>
</dbReference>
<dbReference type="RefSeq" id="WP_378018391.1">
    <property type="nucleotide sequence ID" value="NZ_JBHSKT010000011.1"/>
</dbReference>
<protein>
    <recommendedName>
        <fullName evidence="3">TfoX N-terminal domain-containing protein</fullName>
    </recommendedName>
</protein>
<reference evidence="2" key="1">
    <citation type="journal article" date="2019" name="Int. J. Syst. Evol. Microbiol.">
        <title>The Global Catalogue of Microorganisms (GCM) 10K type strain sequencing project: providing services to taxonomists for standard genome sequencing and annotation.</title>
        <authorList>
            <consortium name="The Broad Institute Genomics Platform"/>
            <consortium name="The Broad Institute Genome Sequencing Center for Infectious Disease"/>
            <person name="Wu L."/>
            <person name="Ma J."/>
        </authorList>
    </citation>
    <scope>NUCLEOTIDE SEQUENCE [LARGE SCALE GENOMIC DNA]</scope>
    <source>
        <strain evidence="2">KACC 12602</strain>
    </source>
</reference>
<accession>A0ABW0EGF3</accession>
<gene>
    <name evidence="1" type="ORF">ACFPIB_15545</name>
</gene>
<evidence type="ECO:0000313" key="1">
    <source>
        <dbReference type="EMBL" id="MFC5272031.1"/>
    </source>
</evidence>
<keyword evidence="2" id="KW-1185">Reference proteome</keyword>
<sequence length="103" mass="11338">MTPAEALFHKITQETSEATPGKMFGALCIKAPNNKAAVLFKNNNIAFKLPEPELSETLSLDGAKVFDPADGRPMKGWAELPFTYAEKWPELAQKSLAFVKTLK</sequence>